<accession>A0A2T0KQM2</accession>
<dbReference type="OrthoDB" id="495620at2"/>
<comment type="caution">
    <text evidence="3">The sequence shown here is derived from an EMBL/GenBank/DDBJ whole genome shotgun (WGS) entry which is preliminary data.</text>
</comment>
<dbReference type="PANTHER" id="PTHR43798">
    <property type="entry name" value="MONOACYLGLYCEROL LIPASE"/>
    <property type="match status" value="1"/>
</dbReference>
<dbReference type="Gene3D" id="3.40.50.1820">
    <property type="entry name" value="alpha/beta hydrolase"/>
    <property type="match status" value="1"/>
</dbReference>
<keyword evidence="1" id="KW-0378">Hydrolase</keyword>
<dbReference type="SUPFAM" id="SSF53474">
    <property type="entry name" value="alpha/beta-Hydrolases"/>
    <property type="match status" value="1"/>
</dbReference>
<reference evidence="3 4" key="1">
    <citation type="submission" date="2018-03" db="EMBL/GenBank/DDBJ databases">
        <title>Genomic Encyclopedia of Archaeal and Bacterial Type Strains, Phase II (KMG-II): from individual species to whole genera.</title>
        <authorList>
            <person name="Goeker M."/>
        </authorList>
    </citation>
    <scope>NUCLEOTIDE SEQUENCE [LARGE SCALE GENOMIC DNA]</scope>
    <source>
        <strain evidence="3 4">DSM 43146</strain>
    </source>
</reference>
<keyword evidence="4" id="KW-1185">Reference proteome</keyword>
<dbReference type="InterPro" id="IPR029058">
    <property type="entry name" value="AB_hydrolase_fold"/>
</dbReference>
<dbReference type="EMBL" id="PVMZ01000001">
    <property type="protein sequence ID" value="PRX26029.1"/>
    <property type="molecule type" value="Genomic_DNA"/>
</dbReference>
<dbReference type="Pfam" id="PF00561">
    <property type="entry name" value="Abhydrolase_1"/>
    <property type="match status" value="1"/>
</dbReference>
<dbReference type="InterPro" id="IPR050266">
    <property type="entry name" value="AB_hydrolase_sf"/>
</dbReference>
<organism evidence="3 4">
    <name type="scientific">Actinoplanes italicus</name>
    <dbReference type="NCBI Taxonomy" id="113567"/>
    <lineage>
        <taxon>Bacteria</taxon>
        <taxon>Bacillati</taxon>
        <taxon>Actinomycetota</taxon>
        <taxon>Actinomycetes</taxon>
        <taxon>Micromonosporales</taxon>
        <taxon>Micromonosporaceae</taxon>
        <taxon>Actinoplanes</taxon>
    </lineage>
</organism>
<proteinExistence type="predicted"/>
<evidence type="ECO:0000256" key="1">
    <source>
        <dbReference type="ARBA" id="ARBA00022801"/>
    </source>
</evidence>
<dbReference type="AlphaFoldDB" id="A0A2T0KQM2"/>
<dbReference type="GO" id="GO:0016020">
    <property type="term" value="C:membrane"/>
    <property type="evidence" value="ECO:0007669"/>
    <property type="project" value="TreeGrafter"/>
</dbReference>
<feature type="domain" description="AB hydrolase-1" evidence="2">
    <location>
        <begin position="16"/>
        <end position="247"/>
    </location>
</feature>
<evidence type="ECO:0000313" key="3">
    <source>
        <dbReference type="EMBL" id="PRX26029.1"/>
    </source>
</evidence>
<dbReference type="PRINTS" id="PR00111">
    <property type="entry name" value="ABHYDROLASE"/>
</dbReference>
<protein>
    <submittedName>
        <fullName evidence="3">Pimeloyl-ACP methyl ester carboxylesterase</fullName>
    </submittedName>
</protein>
<evidence type="ECO:0000259" key="2">
    <source>
        <dbReference type="Pfam" id="PF00561"/>
    </source>
</evidence>
<dbReference type="GO" id="GO:0016787">
    <property type="term" value="F:hydrolase activity"/>
    <property type="evidence" value="ECO:0007669"/>
    <property type="project" value="UniProtKB-KW"/>
</dbReference>
<name>A0A2T0KQM2_9ACTN</name>
<dbReference type="Proteomes" id="UP000239415">
    <property type="component" value="Unassembled WGS sequence"/>
</dbReference>
<gene>
    <name evidence="3" type="ORF">CLV67_101757</name>
</gene>
<dbReference type="RefSeq" id="WP_106315666.1">
    <property type="nucleotide sequence ID" value="NZ_BOMO01000121.1"/>
</dbReference>
<sequence length="261" mass="28550">MGTDLHHEETGGGADTVLLLHGGTLDLRMWDEQVPFLAPRRRVIRFDARGHGRSPTGTEPFRQCDDVAALLGALGVRRAHLVGLSMGGSAAIDTALEYPELVRSLVVMGSGTGTPTFEDPWMLDVMRRMAAAQERADVADWVEEFLLMGVVGPYRGPAEVDRAVLDRCREMATDTVRNHAHPGAVPPSWVDGAWDRLREIRVPALAFYGTLDAPDHLAMVERVSEGIRGCRLLPVEGAAHMPNMERPLDVNTALAAFLDDR</sequence>
<dbReference type="PANTHER" id="PTHR43798:SF31">
    <property type="entry name" value="AB HYDROLASE SUPERFAMILY PROTEIN YCLE"/>
    <property type="match status" value="1"/>
</dbReference>
<evidence type="ECO:0000313" key="4">
    <source>
        <dbReference type="Proteomes" id="UP000239415"/>
    </source>
</evidence>
<dbReference type="InterPro" id="IPR000073">
    <property type="entry name" value="AB_hydrolase_1"/>
</dbReference>